<evidence type="ECO:0000313" key="1">
    <source>
        <dbReference type="Ensembl" id="ENSCINP00000030226.1"/>
    </source>
</evidence>
<reference evidence="1" key="4">
    <citation type="submission" date="2025-09" db="UniProtKB">
        <authorList>
            <consortium name="Ensembl"/>
        </authorList>
    </citation>
    <scope>IDENTIFICATION</scope>
</reference>
<sequence length="33" mass="3805">MDLDWPGCKNDLAKDIHDTLKARENFMLRLTGS</sequence>
<dbReference type="HOGENOM" id="CLU_3386973_0_0_1"/>
<dbReference type="Proteomes" id="UP000008144">
    <property type="component" value="Chromosome 5"/>
</dbReference>
<reference evidence="1" key="3">
    <citation type="submission" date="2025-08" db="UniProtKB">
        <authorList>
            <consortium name="Ensembl"/>
        </authorList>
    </citation>
    <scope>IDENTIFICATION</scope>
</reference>
<name>H2XKP4_CIOIN</name>
<accession>H2XKP4</accession>
<reference evidence="2" key="1">
    <citation type="journal article" date="2002" name="Science">
        <title>The draft genome of Ciona intestinalis: insights into chordate and vertebrate origins.</title>
        <authorList>
            <person name="Dehal P."/>
            <person name="Satou Y."/>
            <person name="Campbell R.K."/>
            <person name="Chapman J."/>
            <person name="Degnan B."/>
            <person name="De Tomaso A."/>
            <person name="Davidson B."/>
            <person name="Di Gregorio A."/>
            <person name="Gelpke M."/>
            <person name="Goodstein D.M."/>
            <person name="Harafuji N."/>
            <person name="Hastings K.E."/>
            <person name="Ho I."/>
            <person name="Hotta K."/>
            <person name="Huang W."/>
            <person name="Kawashima T."/>
            <person name="Lemaire P."/>
            <person name="Martinez D."/>
            <person name="Meinertzhagen I.A."/>
            <person name="Necula S."/>
            <person name="Nonaka M."/>
            <person name="Putnam N."/>
            <person name="Rash S."/>
            <person name="Saiga H."/>
            <person name="Satake M."/>
            <person name="Terry A."/>
            <person name="Yamada L."/>
            <person name="Wang H.G."/>
            <person name="Awazu S."/>
            <person name="Azumi K."/>
            <person name="Boore J."/>
            <person name="Branno M."/>
            <person name="Chin-Bow S."/>
            <person name="DeSantis R."/>
            <person name="Doyle S."/>
            <person name="Francino P."/>
            <person name="Keys D.N."/>
            <person name="Haga S."/>
            <person name="Hayashi H."/>
            <person name="Hino K."/>
            <person name="Imai K.S."/>
            <person name="Inaba K."/>
            <person name="Kano S."/>
            <person name="Kobayashi K."/>
            <person name="Kobayashi M."/>
            <person name="Lee B.I."/>
            <person name="Makabe K.W."/>
            <person name="Manohar C."/>
            <person name="Matassi G."/>
            <person name="Medina M."/>
            <person name="Mochizuki Y."/>
            <person name="Mount S."/>
            <person name="Morishita T."/>
            <person name="Miura S."/>
            <person name="Nakayama A."/>
            <person name="Nishizaka S."/>
            <person name="Nomoto H."/>
            <person name="Ohta F."/>
            <person name="Oishi K."/>
            <person name="Rigoutsos I."/>
            <person name="Sano M."/>
            <person name="Sasaki A."/>
            <person name="Sasakura Y."/>
            <person name="Shoguchi E."/>
            <person name="Shin-i T."/>
            <person name="Spagnuolo A."/>
            <person name="Stainier D."/>
            <person name="Suzuki M.M."/>
            <person name="Tassy O."/>
            <person name="Takatori N."/>
            <person name="Tokuoka M."/>
            <person name="Yagi K."/>
            <person name="Yoshizaki F."/>
            <person name="Wada S."/>
            <person name="Zhang C."/>
            <person name="Hyatt P.D."/>
            <person name="Larimer F."/>
            <person name="Detter C."/>
            <person name="Doggett N."/>
            <person name="Glavina T."/>
            <person name="Hawkins T."/>
            <person name="Richardson P."/>
            <person name="Lucas S."/>
            <person name="Kohara Y."/>
            <person name="Levine M."/>
            <person name="Satoh N."/>
            <person name="Rokhsar D.S."/>
        </authorList>
    </citation>
    <scope>NUCLEOTIDE SEQUENCE [LARGE SCALE GENOMIC DNA]</scope>
</reference>
<dbReference type="Ensembl" id="ENSCINT00000036635.1">
    <property type="protein sequence ID" value="ENSCINP00000030226.1"/>
    <property type="gene ID" value="ENSCING00000023563.1"/>
</dbReference>
<reference evidence="1" key="2">
    <citation type="journal article" date="2008" name="Genome Biol.">
        <title>Improved genome assembly and evidence-based global gene model set for the chordate Ciona intestinalis: new insight into intron and operon populations.</title>
        <authorList>
            <person name="Satou Y."/>
            <person name="Mineta K."/>
            <person name="Ogasawara M."/>
            <person name="Sasakura Y."/>
            <person name="Shoguchi E."/>
            <person name="Ueno K."/>
            <person name="Yamada L."/>
            <person name="Matsumoto J."/>
            <person name="Wasserscheid J."/>
            <person name="Dewar K."/>
            <person name="Wiley G.B."/>
            <person name="Macmil S.L."/>
            <person name="Roe B.A."/>
            <person name="Zeller R.W."/>
            <person name="Hastings K.E."/>
            <person name="Lemaire P."/>
            <person name="Lindquist E."/>
            <person name="Endo T."/>
            <person name="Hotta K."/>
            <person name="Inaba K."/>
        </authorList>
    </citation>
    <scope>NUCLEOTIDE SEQUENCE [LARGE SCALE GENOMIC DNA]</scope>
    <source>
        <strain evidence="1">wild type</strain>
    </source>
</reference>
<protein>
    <submittedName>
        <fullName evidence="1">Uncharacterized protein</fullName>
    </submittedName>
</protein>
<organism evidence="1 2">
    <name type="scientific">Ciona intestinalis</name>
    <name type="common">Transparent sea squirt</name>
    <name type="synonym">Ascidia intestinalis</name>
    <dbReference type="NCBI Taxonomy" id="7719"/>
    <lineage>
        <taxon>Eukaryota</taxon>
        <taxon>Metazoa</taxon>
        <taxon>Chordata</taxon>
        <taxon>Tunicata</taxon>
        <taxon>Ascidiacea</taxon>
        <taxon>Phlebobranchia</taxon>
        <taxon>Cionidae</taxon>
        <taxon>Ciona</taxon>
    </lineage>
</organism>
<evidence type="ECO:0000313" key="2">
    <source>
        <dbReference type="Proteomes" id="UP000008144"/>
    </source>
</evidence>
<dbReference type="EMBL" id="EAAA01002149">
    <property type="status" value="NOT_ANNOTATED_CDS"/>
    <property type="molecule type" value="Genomic_DNA"/>
</dbReference>
<keyword evidence="2" id="KW-1185">Reference proteome</keyword>
<dbReference type="InParanoid" id="H2XKP4"/>
<proteinExistence type="predicted"/>
<dbReference type="AlphaFoldDB" id="H2XKP4"/>